<evidence type="ECO:0000313" key="6">
    <source>
        <dbReference type="Proteomes" id="UP000185984"/>
    </source>
</evidence>
<dbReference type="InterPro" id="IPR002037">
    <property type="entry name" value="Glyco_hydro_8"/>
</dbReference>
<evidence type="ECO:0000256" key="4">
    <source>
        <dbReference type="SAM" id="Phobius"/>
    </source>
</evidence>
<dbReference type="SUPFAM" id="SSF48208">
    <property type="entry name" value="Six-hairpin glycosidases"/>
    <property type="match status" value="1"/>
</dbReference>
<dbReference type="Pfam" id="PF01270">
    <property type="entry name" value="Glyco_hydro_8"/>
    <property type="match status" value="1"/>
</dbReference>
<dbReference type="InterPro" id="IPR012341">
    <property type="entry name" value="6hp_glycosidase-like_sf"/>
</dbReference>
<keyword evidence="4" id="KW-1133">Transmembrane helix</keyword>
<comment type="caution">
    <text evidence="5">The sequence shown here is derived from an EMBL/GenBank/DDBJ whole genome shotgun (WGS) entry which is preliminary data.</text>
</comment>
<keyword evidence="2 5" id="KW-0378">Hydrolase</keyword>
<dbReference type="PRINTS" id="PR00735">
    <property type="entry name" value="GLHYDRLASE8"/>
</dbReference>
<sequence length="428" mass="48501">MQQLAQGKSQIQNTSFLPLSSALAVIVAVIGLSGCSGSSVEQSKLPLHNIPVTTPSQSPVATSATAINLDILLQESWNAYRQRFIQADGRVIDREDSDRSTSEAQAYAMLRAVFADDPTTFARTLNWSENNLQRTVAGKRTDQLWAWKWGRDAQGNWGISDRNFASDADIDAITALIFASRRWQRPDYLQLAQSKLQDLWNLSTVAVPQGSRYLIPGPTDAFQERSHLLILNPSYFAPYAFRIFAQVDPARDWLSLVDSSYQALEDSAKLSRVNLPSDWIILDTQTGDYQALPVSHSLRTEYSFNAYRVWWRLAWDAVWFQEPRATQFLQNHLKHLQQMWRSTQRIPAQINLQGNPLVNYEATSQYAMLYAAFRLIEPAIATEILQQKLLPQYQGGIWEQDSAYYTQNLVGLGLLPPTELTQLLQLTK</sequence>
<keyword evidence="4" id="KW-0472">Membrane</keyword>
<comment type="similarity">
    <text evidence="1">Belongs to the glycosyl hydrolase 8 (cellulase D) family.</text>
</comment>
<gene>
    <name evidence="5" type="ORF">NIES1031_20890</name>
</gene>
<dbReference type="Proteomes" id="UP000185984">
    <property type="component" value="Unassembled WGS sequence"/>
</dbReference>
<reference evidence="5 6" key="1">
    <citation type="submission" date="2016-11" db="EMBL/GenBank/DDBJ databases">
        <title>Draft Genome Sequences of Nine Cyanobacterial Strains from Diverse Habitats.</title>
        <authorList>
            <person name="Zhu T."/>
            <person name="Hou S."/>
            <person name="Lu X."/>
            <person name="Hess W.R."/>
        </authorList>
    </citation>
    <scope>NUCLEOTIDE SEQUENCE [LARGE SCALE GENOMIC DNA]</scope>
    <source>
        <strain evidence="5 6">5.2 s.c.1</strain>
    </source>
</reference>
<dbReference type="AlphaFoldDB" id="A0A1U7HEG5"/>
<keyword evidence="4" id="KW-0812">Transmembrane</keyword>
<dbReference type="RefSeq" id="WP_073551379.1">
    <property type="nucleotide sequence ID" value="NZ_CAWMVK010000016.1"/>
</dbReference>
<proteinExistence type="inferred from homology"/>
<keyword evidence="3" id="KW-0326">Glycosidase</keyword>
<organism evidence="5 6">
    <name type="scientific">Chroogloeocystis siderophila 5.2 s.c.1</name>
    <dbReference type="NCBI Taxonomy" id="247279"/>
    <lineage>
        <taxon>Bacteria</taxon>
        <taxon>Bacillati</taxon>
        <taxon>Cyanobacteriota</taxon>
        <taxon>Cyanophyceae</taxon>
        <taxon>Oscillatoriophycideae</taxon>
        <taxon>Chroococcales</taxon>
        <taxon>Chroococcaceae</taxon>
        <taxon>Chroogloeocystis</taxon>
    </lineage>
</organism>
<dbReference type="OrthoDB" id="525039at2"/>
<evidence type="ECO:0000256" key="1">
    <source>
        <dbReference type="ARBA" id="ARBA00009209"/>
    </source>
</evidence>
<dbReference type="GO" id="GO:0004553">
    <property type="term" value="F:hydrolase activity, hydrolyzing O-glycosyl compounds"/>
    <property type="evidence" value="ECO:0007669"/>
    <property type="project" value="InterPro"/>
</dbReference>
<dbReference type="GO" id="GO:0005975">
    <property type="term" value="P:carbohydrate metabolic process"/>
    <property type="evidence" value="ECO:0007669"/>
    <property type="project" value="InterPro"/>
</dbReference>
<evidence type="ECO:0000256" key="2">
    <source>
        <dbReference type="ARBA" id="ARBA00022801"/>
    </source>
</evidence>
<evidence type="ECO:0000313" key="5">
    <source>
        <dbReference type="EMBL" id="OKH21931.1"/>
    </source>
</evidence>
<dbReference type="InterPro" id="IPR008928">
    <property type="entry name" value="6-hairpin_glycosidase_sf"/>
</dbReference>
<feature type="transmembrane region" description="Helical" evidence="4">
    <location>
        <begin position="16"/>
        <end position="34"/>
    </location>
</feature>
<keyword evidence="6" id="KW-1185">Reference proteome</keyword>
<dbReference type="EMBL" id="MRCC01000023">
    <property type="protein sequence ID" value="OKH21931.1"/>
    <property type="molecule type" value="Genomic_DNA"/>
</dbReference>
<accession>A0A1U7HEG5</accession>
<dbReference type="STRING" id="247279.NIES1031_20890"/>
<dbReference type="Gene3D" id="1.50.10.10">
    <property type="match status" value="1"/>
</dbReference>
<name>A0A1U7HEG5_9CHRO</name>
<protein>
    <submittedName>
        <fullName evidence="5">Glycosyl hydrolase</fullName>
    </submittedName>
</protein>
<evidence type="ECO:0000256" key="3">
    <source>
        <dbReference type="ARBA" id="ARBA00023295"/>
    </source>
</evidence>